<dbReference type="EMBL" id="FLRC01000056">
    <property type="protein sequence ID" value="SBT27811.1"/>
    <property type="molecule type" value="Genomic_DNA"/>
</dbReference>
<dbReference type="RefSeq" id="WP_067760012.1">
    <property type="nucleotide sequence ID" value="NZ_LT907988.1"/>
</dbReference>
<dbReference type="KEGG" id="odi:ODI_R1977"/>
<dbReference type="NCBIfam" id="NF005603">
    <property type="entry name" value="PRK07340.1"/>
    <property type="match status" value="1"/>
</dbReference>
<dbReference type="EMBL" id="LT907988">
    <property type="protein sequence ID" value="SOE49292.1"/>
    <property type="molecule type" value="Genomic_DNA"/>
</dbReference>
<dbReference type="Gene3D" id="3.40.50.720">
    <property type="entry name" value="NAD(P)-binding Rossmann-like Domain"/>
    <property type="match status" value="1"/>
</dbReference>
<evidence type="ECO:0000313" key="1">
    <source>
        <dbReference type="EMBL" id="SBT27811.1"/>
    </source>
</evidence>
<keyword evidence="3" id="KW-1185">Reference proteome</keyword>
<dbReference type="InterPro" id="IPR023401">
    <property type="entry name" value="ODC_N"/>
</dbReference>
<dbReference type="NCBIfam" id="NF045512">
    <property type="entry name" value="PyrPipCarbRedLhpI"/>
    <property type="match status" value="1"/>
</dbReference>
<accession>A0A1C3K8F6</accession>
<dbReference type="STRING" id="1851544.ODI_02103"/>
<dbReference type="Gene3D" id="3.30.1780.10">
    <property type="entry name" value="ornithine cyclodeaminase, domain 1"/>
    <property type="match status" value="1"/>
</dbReference>
<evidence type="ECO:0000313" key="3">
    <source>
        <dbReference type="Proteomes" id="UP000078558"/>
    </source>
</evidence>
<sequence>MLTVPLPRGILDGPARFFTREETAALIPFDELVRSLGKTVRENGEGLVHSPERIGVPLHGDGISLSMPASAPDISIHKLVNVQPANLQRGMPTIQGVVTVCDAQTGKPILFLDGPEVTGRRTAGISLLAVQTFLQRTPGQTLIIGTGTQASYHVAGFQALYPGCEILVRGRSREEELDFCNAHRQGEARIAPCPAAIPASVEVVVTVTTSKEVVYDEAPSRERLVIGVGAFKPDMAELGPAILQSVLYADDVDGARHEAGDLIRANIDWCRVRPLADALINGAESGPVVLKSVGTAAWDLAAARVAIGSLAYPAG</sequence>
<dbReference type="PANTHER" id="PTHR13812:SF19">
    <property type="entry name" value="KETIMINE REDUCTASE MU-CRYSTALLIN"/>
    <property type="match status" value="1"/>
</dbReference>
<name>A0A1C3K8F6_9BURK</name>
<protein>
    <submittedName>
        <fullName evidence="1">Ornithine cyclodeaminase</fullName>
        <ecNumber evidence="1">4.3.1.12</ecNumber>
    </submittedName>
</protein>
<reference evidence="1 3" key="1">
    <citation type="submission" date="2016-06" db="EMBL/GenBank/DDBJ databases">
        <authorList>
            <person name="Kjaerup R.B."/>
            <person name="Dalgaard T.S."/>
            <person name="Juul-Madsen H.R."/>
        </authorList>
    </citation>
    <scope>NUCLEOTIDE SEQUENCE [LARGE SCALE GENOMIC DNA]</scope>
    <source>
        <strain evidence="1">Orrdi1</strain>
    </source>
</reference>
<dbReference type="PIRSF" id="PIRSF001439">
    <property type="entry name" value="CryM"/>
    <property type="match status" value="1"/>
</dbReference>
<organism evidence="1 3">
    <name type="scientific">Orrella dioscoreae</name>
    <dbReference type="NCBI Taxonomy" id="1851544"/>
    <lineage>
        <taxon>Bacteria</taxon>
        <taxon>Pseudomonadati</taxon>
        <taxon>Pseudomonadota</taxon>
        <taxon>Betaproteobacteria</taxon>
        <taxon>Burkholderiales</taxon>
        <taxon>Alcaligenaceae</taxon>
        <taxon>Orrella</taxon>
    </lineage>
</organism>
<dbReference type="PANTHER" id="PTHR13812">
    <property type="entry name" value="KETIMINE REDUCTASE MU-CRYSTALLIN"/>
    <property type="match status" value="1"/>
</dbReference>
<dbReference type="OrthoDB" id="5293744at2"/>
<dbReference type="InterPro" id="IPR053444">
    <property type="entry name" value="Pyr2C_reductase-like"/>
</dbReference>
<dbReference type="GO" id="GO:0005737">
    <property type="term" value="C:cytoplasm"/>
    <property type="evidence" value="ECO:0007669"/>
    <property type="project" value="TreeGrafter"/>
</dbReference>
<gene>
    <name evidence="1" type="ORF">ODI_02103</name>
    <name evidence="2" type="ORF">ODI_R1977</name>
</gene>
<dbReference type="SUPFAM" id="SSF51735">
    <property type="entry name" value="NAD(P)-binding Rossmann-fold domains"/>
    <property type="match status" value="1"/>
</dbReference>
<dbReference type="Pfam" id="PF02423">
    <property type="entry name" value="OCD_Mu_crystall"/>
    <property type="match status" value="1"/>
</dbReference>
<proteinExistence type="predicted"/>
<dbReference type="InterPro" id="IPR003462">
    <property type="entry name" value="ODC_Mu_crystall"/>
</dbReference>
<keyword evidence="1" id="KW-0456">Lyase</keyword>
<dbReference type="GO" id="GO:0008473">
    <property type="term" value="F:ornithine cyclodeaminase activity"/>
    <property type="evidence" value="ECO:0007669"/>
    <property type="project" value="UniProtKB-EC"/>
</dbReference>
<evidence type="ECO:0000313" key="2">
    <source>
        <dbReference type="EMBL" id="SOE49292.1"/>
    </source>
</evidence>
<dbReference type="EC" id="4.3.1.12" evidence="1"/>
<reference evidence="2 3" key="2">
    <citation type="submission" date="2017-08" db="EMBL/GenBank/DDBJ databases">
        <authorList>
            <person name="de Groot N.N."/>
        </authorList>
    </citation>
    <scope>NUCLEOTIDE SEQUENCE [LARGE SCALE GENOMIC DNA]</scope>
    <source>
        <strain evidence="2">Orrdi1</strain>
    </source>
</reference>
<dbReference type="Proteomes" id="UP000078558">
    <property type="component" value="Chromosome I"/>
</dbReference>
<dbReference type="InterPro" id="IPR036291">
    <property type="entry name" value="NAD(P)-bd_dom_sf"/>
</dbReference>
<dbReference type="AlphaFoldDB" id="A0A1C3K8F6"/>